<reference evidence="2" key="1">
    <citation type="submission" date="2024-07" db="EMBL/GenBank/DDBJ databases">
        <title>Complete genome sequence of Verrucomicrobiaceae bacterium NT6N.</title>
        <authorList>
            <person name="Huang C."/>
            <person name="Takami H."/>
            <person name="Hamasaki K."/>
        </authorList>
    </citation>
    <scope>NUCLEOTIDE SEQUENCE</scope>
    <source>
        <strain evidence="2">NT6N</strain>
    </source>
</reference>
<evidence type="ECO:0008006" key="3">
    <source>
        <dbReference type="Google" id="ProtNLM"/>
    </source>
</evidence>
<keyword evidence="1" id="KW-0812">Transmembrane</keyword>
<dbReference type="KEGG" id="osu:NT6N_30440"/>
<gene>
    <name evidence="2" type="ORF">NT6N_30440</name>
</gene>
<name>A0AAT9FPT0_9BACT</name>
<evidence type="ECO:0000313" key="2">
    <source>
        <dbReference type="EMBL" id="BDS08004.1"/>
    </source>
</evidence>
<keyword evidence="1" id="KW-0472">Membrane</keyword>
<dbReference type="AlphaFoldDB" id="A0AAT9FPT0"/>
<proteinExistence type="predicted"/>
<dbReference type="EMBL" id="AP026866">
    <property type="protein sequence ID" value="BDS08004.1"/>
    <property type="molecule type" value="Genomic_DNA"/>
</dbReference>
<accession>A0AAT9FPT0</accession>
<evidence type="ECO:0000256" key="1">
    <source>
        <dbReference type="SAM" id="Phobius"/>
    </source>
</evidence>
<feature type="transmembrane region" description="Helical" evidence="1">
    <location>
        <begin position="37"/>
        <end position="59"/>
    </location>
</feature>
<protein>
    <recommendedName>
        <fullName evidence="3">DUF4156 domain-containing protein</fullName>
    </recommendedName>
</protein>
<keyword evidence="1" id="KW-1133">Transmembrane helix</keyword>
<organism evidence="2">
    <name type="scientific">Oceaniferula spumae</name>
    <dbReference type="NCBI Taxonomy" id="2979115"/>
    <lineage>
        <taxon>Bacteria</taxon>
        <taxon>Pseudomonadati</taxon>
        <taxon>Verrucomicrobiota</taxon>
        <taxon>Verrucomicrobiia</taxon>
        <taxon>Verrucomicrobiales</taxon>
        <taxon>Verrucomicrobiaceae</taxon>
        <taxon>Oceaniferula</taxon>
    </lineage>
</organism>
<sequence length="133" mass="14591">MSDYAALLVLSACLIVGYADTSIKKINERLDKIMKKLLLSILGCGVLASCASSSGVVPMGQDTYMVARSLKSIRGDSGRVKAEAIREANEFCLKQGKVMKIIDTNQKDMQPFRSDAQAEIQFMCLDPNDPRLK</sequence>